<feature type="domain" description="DnaD N-terminal" evidence="4">
    <location>
        <begin position="17"/>
        <end position="108"/>
    </location>
</feature>
<dbReference type="InterPro" id="IPR034829">
    <property type="entry name" value="DnaD-like_sf"/>
</dbReference>
<dbReference type="PANTHER" id="PTHR37293">
    <property type="entry name" value="PHAGE REPLICATION PROTEIN-RELATED"/>
    <property type="match status" value="1"/>
</dbReference>
<reference evidence="5 6" key="1">
    <citation type="journal article" date="2019" name="Int. J. Syst. Evol. Microbiol.">
        <title>Anaerobacillus alkaliphilus sp. nov., a novel alkaliphilic and moderately halophilic bacterium.</title>
        <authorList>
            <person name="Borsodi A.K."/>
            <person name="Aszalos J.M."/>
            <person name="Bihari P."/>
            <person name="Nagy I."/>
            <person name="Schumann P."/>
            <person name="Sproer C."/>
            <person name="Kovacs A.L."/>
            <person name="Boka K."/>
            <person name="Dobosy P."/>
            <person name="Ovari M."/>
            <person name="Szili-Kovacs T."/>
            <person name="Toth E."/>
        </authorList>
    </citation>
    <scope>NUCLEOTIDE SEQUENCE [LARGE SCALE GENOMIC DNA]</scope>
    <source>
        <strain evidence="5 6">B16-10</strain>
    </source>
</reference>
<sequence>MDRDMLINWINEGTISIPARLIQDYKKLGLNETEAMLLVHVFSFLAKGTSFPTPELLASRMSLSDKDCLDVLQSLMKRGYLELQEGRDENNNFSEVFSLAPLWDKLLMLDYELKLDKEDREKEEDERTLYHLFESEFGRPLSPMECELITMWIDQDQYNPGIIKAALMEGVVSGKRNLRYIDRILIEWNKNGVRTIQEAKEYGQKFRNHQYKTTPQQTTEPKKKFPSYNWLKE</sequence>
<feature type="domain" description="DnaB/C C-terminal" evidence="3">
    <location>
        <begin position="131"/>
        <end position="202"/>
    </location>
</feature>
<gene>
    <name evidence="5" type="ORF">DS745_00940</name>
</gene>
<dbReference type="OrthoDB" id="9770238at2"/>
<dbReference type="PANTHER" id="PTHR37293:SF6">
    <property type="entry name" value="DNA REPLICATION PROTEIN DNAD"/>
    <property type="match status" value="1"/>
</dbReference>
<evidence type="ECO:0000313" key="5">
    <source>
        <dbReference type="EMBL" id="RXJ03989.1"/>
    </source>
</evidence>
<dbReference type="NCBIfam" id="TIGR01446">
    <property type="entry name" value="DnaD_dom"/>
    <property type="match status" value="1"/>
</dbReference>
<proteinExistence type="inferred from homology"/>
<dbReference type="InterPro" id="IPR053162">
    <property type="entry name" value="DnaD"/>
</dbReference>
<evidence type="ECO:0000259" key="4">
    <source>
        <dbReference type="Pfam" id="PF21984"/>
    </source>
</evidence>
<dbReference type="InterPro" id="IPR036388">
    <property type="entry name" value="WH-like_DNA-bd_sf"/>
</dbReference>
<dbReference type="Gene3D" id="1.10.10.10">
    <property type="entry name" value="Winged helix-like DNA-binding domain superfamily/Winged helix DNA-binding domain"/>
    <property type="match status" value="1"/>
</dbReference>
<dbReference type="Pfam" id="PF07261">
    <property type="entry name" value="DnaB_2"/>
    <property type="match status" value="1"/>
</dbReference>
<dbReference type="InterPro" id="IPR053843">
    <property type="entry name" value="DnaD_N"/>
</dbReference>
<feature type="region of interest" description="Disordered" evidence="2">
    <location>
        <begin position="207"/>
        <end position="233"/>
    </location>
</feature>
<evidence type="ECO:0000256" key="1">
    <source>
        <dbReference type="ARBA" id="ARBA00093462"/>
    </source>
</evidence>
<dbReference type="Gene3D" id="1.10.10.630">
    <property type="entry name" value="DnaD domain-like"/>
    <property type="match status" value="1"/>
</dbReference>
<comment type="caution">
    <text evidence="5">The sequence shown here is derived from an EMBL/GenBank/DDBJ whole genome shotgun (WGS) entry which is preliminary data.</text>
</comment>
<evidence type="ECO:0000256" key="2">
    <source>
        <dbReference type="SAM" id="MobiDB-lite"/>
    </source>
</evidence>
<dbReference type="EMBL" id="QOUX01000001">
    <property type="protein sequence ID" value="RXJ03989.1"/>
    <property type="molecule type" value="Genomic_DNA"/>
</dbReference>
<dbReference type="AlphaFoldDB" id="A0A4Q0VWY1"/>
<keyword evidence="6" id="KW-1185">Reference proteome</keyword>
<comment type="similarity">
    <text evidence="1">Belongs to the DnaB/DnaD family.</text>
</comment>
<name>A0A4Q0VWY1_9BACI</name>
<dbReference type="SUPFAM" id="SSF158499">
    <property type="entry name" value="DnaD domain-like"/>
    <property type="match status" value="1"/>
</dbReference>
<evidence type="ECO:0000313" key="6">
    <source>
        <dbReference type="Proteomes" id="UP000290649"/>
    </source>
</evidence>
<protein>
    <submittedName>
        <fullName evidence="5">DnaD domain protein</fullName>
    </submittedName>
</protein>
<dbReference type="InterPro" id="IPR006343">
    <property type="entry name" value="DnaB/C_C"/>
</dbReference>
<organism evidence="5 6">
    <name type="scientific">Anaerobacillus alkaliphilus</name>
    <dbReference type="NCBI Taxonomy" id="1548597"/>
    <lineage>
        <taxon>Bacteria</taxon>
        <taxon>Bacillati</taxon>
        <taxon>Bacillota</taxon>
        <taxon>Bacilli</taxon>
        <taxon>Bacillales</taxon>
        <taxon>Bacillaceae</taxon>
        <taxon>Anaerobacillus</taxon>
    </lineage>
</organism>
<accession>A0A4Q0VWY1</accession>
<evidence type="ECO:0000259" key="3">
    <source>
        <dbReference type="Pfam" id="PF07261"/>
    </source>
</evidence>
<dbReference type="RefSeq" id="WP_129076333.1">
    <property type="nucleotide sequence ID" value="NZ_QOUX01000001.1"/>
</dbReference>
<dbReference type="Proteomes" id="UP000290649">
    <property type="component" value="Unassembled WGS sequence"/>
</dbReference>
<dbReference type="Pfam" id="PF21984">
    <property type="entry name" value="DnaD_N"/>
    <property type="match status" value="1"/>
</dbReference>